<evidence type="ECO:0000313" key="3">
    <source>
        <dbReference type="Proteomes" id="UP000770661"/>
    </source>
</evidence>
<feature type="compositionally biased region" description="Basic and acidic residues" evidence="1">
    <location>
        <begin position="475"/>
        <end position="487"/>
    </location>
</feature>
<dbReference type="AlphaFoldDB" id="A0A8J5BXF4"/>
<accession>A0A8J5BXF4</accession>
<protein>
    <submittedName>
        <fullName evidence="2">Uncharacterized protein</fullName>
    </submittedName>
</protein>
<feature type="region of interest" description="Disordered" evidence="1">
    <location>
        <begin position="558"/>
        <end position="578"/>
    </location>
</feature>
<feature type="region of interest" description="Disordered" evidence="1">
    <location>
        <begin position="403"/>
        <end position="445"/>
    </location>
</feature>
<name>A0A8J5BXF4_CHIOP</name>
<evidence type="ECO:0000313" key="2">
    <source>
        <dbReference type="EMBL" id="KAG0712083.1"/>
    </source>
</evidence>
<feature type="region of interest" description="Disordered" evidence="1">
    <location>
        <begin position="31"/>
        <end position="81"/>
    </location>
</feature>
<organism evidence="2 3">
    <name type="scientific">Chionoecetes opilio</name>
    <name type="common">Atlantic snow crab</name>
    <name type="synonym">Cancer opilio</name>
    <dbReference type="NCBI Taxonomy" id="41210"/>
    <lineage>
        <taxon>Eukaryota</taxon>
        <taxon>Metazoa</taxon>
        <taxon>Ecdysozoa</taxon>
        <taxon>Arthropoda</taxon>
        <taxon>Crustacea</taxon>
        <taxon>Multicrustacea</taxon>
        <taxon>Malacostraca</taxon>
        <taxon>Eumalacostraca</taxon>
        <taxon>Eucarida</taxon>
        <taxon>Decapoda</taxon>
        <taxon>Pleocyemata</taxon>
        <taxon>Brachyura</taxon>
        <taxon>Eubrachyura</taxon>
        <taxon>Majoidea</taxon>
        <taxon>Majidae</taxon>
        <taxon>Chionoecetes</taxon>
    </lineage>
</organism>
<keyword evidence="3" id="KW-1185">Reference proteome</keyword>
<gene>
    <name evidence="2" type="ORF">GWK47_019230</name>
</gene>
<sequence length="578" mass="63628">MEGAVSSKTNCSTIAAAVNAAAPFSELCIAPPDGHEDTTRPNMTTSPRREHNSTSPKRQLDPRKKTTDSAHAQKLDNFKQHFCATRQARDSTAETSMQWFEGGGRSGIREKIIAFVFDTTASNTRDGQGACIRIENRTRTKRLWLAAASGTTKVILKMSPPPRSPPRLFLLVMTDFESSNDSVIAMVLGILAERDGPANHFRRPGALHQDRCNGKASTPQASDAEIPAVADCREKAGWNEWPSSLLWCTAKQWHEAPISVKIVEHVLFLRSSRHTDDNKPLPRQQYKPCGRTPVVRFEKKPGLAFFDSRIDVEEKKQMVKHLDKPPQEEGTQAMEGKKMTMSLPPSFVTSKDTVFFQKTRRGRDLLQRTGIGERTTISRTLRTTGHLPRSGQRCAERGIALVPSVHGSTKSSSSRSSLTCRSQLARRQGGRAGSSTSPCSEAHSPARAACQPTSCRLTVTTHHVTLPCLFPSTATEDRSPPPKEDARMPPAASRYSLLCVDKKRRKHPGVRLQLFPKDARRDTNKKPPTKHHLQAAYANTAYGEGGSFLIVKRSANPFVEPKNGAGPRKSPSAFGCSA</sequence>
<dbReference type="EMBL" id="JACEEZ010022723">
    <property type="protein sequence ID" value="KAG0712083.1"/>
    <property type="molecule type" value="Genomic_DNA"/>
</dbReference>
<comment type="caution">
    <text evidence="2">The sequence shown here is derived from an EMBL/GenBank/DDBJ whole genome shotgun (WGS) entry which is preliminary data.</text>
</comment>
<proteinExistence type="predicted"/>
<evidence type="ECO:0000256" key="1">
    <source>
        <dbReference type="SAM" id="MobiDB-lite"/>
    </source>
</evidence>
<dbReference type="Proteomes" id="UP000770661">
    <property type="component" value="Unassembled WGS sequence"/>
</dbReference>
<feature type="compositionally biased region" description="Basic and acidic residues" evidence="1">
    <location>
        <begin position="47"/>
        <end position="79"/>
    </location>
</feature>
<reference evidence="2" key="1">
    <citation type="submission" date="2020-07" db="EMBL/GenBank/DDBJ databases">
        <title>The High-quality genome of the commercially important snow crab, Chionoecetes opilio.</title>
        <authorList>
            <person name="Jeong J.-H."/>
            <person name="Ryu S."/>
        </authorList>
    </citation>
    <scope>NUCLEOTIDE SEQUENCE</scope>
    <source>
        <strain evidence="2">MADBK_172401_WGS</strain>
        <tissue evidence="2">Digestive gland</tissue>
    </source>
</reference>
<feature type="compositionally biased region" description="Low complexity" evidence="1">
    <location>
        <begin position="408"/>
        <end position="422"/>
    </location>
</feature>
<feature type="region of interest" description="Disordered" evidence="1">
    <location>
        <begin position="471"/>
        <end position="490"/>
    </location>
</feature>